<evidence type="ECO:0000313" key="3">
    <source>
        <dbReference type="Proteomes" id="UP000192501"/>
    </source>
</evidence>
<dbReference type="VEuPathDB" id="MicrosporidiaDB:A0H76_934"/>
<dbReference type="SUPFAM" id="SSF46785">
    <property type="entry name" value="Winged helix' DNA-binding domain"/>
    <property type="match status" value="1"/>
</dbReference>
<proteinExistence type="predicted"/>
<evidence type="ECO:0000259" key="1">
    <source>
        <dbReference type="PROSITE" id="PS50250"/>
    </source>
</evidence>
<organism evidence="2 3">
    <name type="scientific">Hepatospora eriocheir</name>
    <dbReference type="NCBI Taxonomy" id="1081669"/>
    <lineage>
        <taxon>Eukaryota</taxon>
        <taxon>Fungi</taxon>
        <taxon>Fungi incertae sedis</taxon>
        <taxon>Microsporidia</taxon>
        <taxon>Hepatosporidae</taxon>
        <taxon>Hepatospora</taxon>
    </lineage>
</organism>
<dbReference type="Gene3D" id="1.25.40.570">
    <property type="match status" value="1"/>
</dbReference>
<gene>
    <name evidence="2" type="primary">PSD11</name>
    <name evidence="2" type="ORF">A0H76_934</name>
</gene>
<dbReference type="SMART" id="SM00088">
    <property type="entry name" value="PINT"/>
    <property type="match status" value="1"/>
</dbReference>
<sequence length="187" mass="22176">MYLVDDKCYNTAINYFIEVLQQTYSKSSDNLIGLRYVILCKILNEDFNMKDILNKYPNKDKNVNLLVEISKVAKSRDVNEYHRILENSELVSDVFLIKHLRHYYDVLFDMNILKIIEPYSHVKVSFISQKLNIEQNVIENKLRVMILDKKLNGILDHFTESLIVYDCKENKKSLISDSIRIFNKFIK</sequence>
<dbReference type="Pfam" id="PF01399">
    <property type="entry name" value="PCI"/>
    <property type="match status" value="1"/>
</dbReference>
<dbReference type="Proteomes" id="UP000192501">
    <property type="component" value="Unassembled WGS sequence"/>
</dbReference>
<feature type="domain" description="PCI" evidence="1">
    <location>
        <begin position="1"/>
        <end position="169"/>
    </location>
</feature>
<accession>A0A1X0Q6I4</accession>
<dbReference type="InterPro" id="IPR036390">
    <property type="entry name" value="WH_DNA-bd_sf"/>
</dbReference>
<comment type="caution">
    <text evidence="2">The sequence shown here is derived from an EMBL/GenBank/DDBJ whole genome shotgun (WGS) entry which is preliminary data.</text>
</comment>
<dbReference type="PANTHER" id="PTHR10678">
    <property type="entry name" value="26S PROTEASOME NON-ATPASE REGULATORY SUBUNIT 11/COP9 SIGNALOSOME COMPLEX SUBUNIT 2"/>
    <property type="match status" value="1"/>
</dbReference>
<evidence type="ECO:0000313" key="2">
    <source>
        <dbReference type="EMBL" id="ORD95327.1"/>
    </source>
</evidence>
<protein>
    <submittedName>
        <fullName evidence="2">PSD11</fullName>
    </submittedName>
</protein>
<reference evidence="2 3" key="1">
    <citation type="journal article" date="2017" name="Environ. Microbiol.">
        <title>Decay of the glycolytic pathway and adaptation to intranuclear parasitism within Enterocytozoonidae microsporidia.</title>
        <authorList>
            <person name="Wiredu Boakye D."/>
            <person name="Jaroenlak P."/>
            <person name="Prachumwat A."/>
            <person name="Williams T.A."/>
            <person name="Bateman K.S."/>
            <person name="Itsathitphaisarn O."/>
            <person name="Sritunyalucksana K."/>
            <person name="Paszkiewicz K.H."/>
            <person name="Moore K.A."/>
            <person name="Stentiford G.D."/>
            <person name="Williams B.A."/>
        </authorList>
    </citation>
    <scope>NUCLEOTIDE SEQUENCE [LARGE SCALE GENOMIC DNA]</scope>
    <source>
        <strain evidence="3">canceri</strain>
    </source>
</reference>
<name>A0A1X0Q6I4_9MICR</name>
<dbReference type="InterPro" id="IPR000717">
    <property type="entry name" value="PCI_dom"/>
</dbReference>
<dbReference type="InterPro" id="IPR050871">
    <property type="entry name" value="26S_Proteasome/COP9_Components"/>
</dbReference>
<dbReference type="PROSITE" id="PS50250">
    <property type="entry name" value="PCI"/>
    <property type="match status" value="1"/>
</dbReference>
<dbReference type="AlphaFoldDB" id="A0A1X0Q6I4"/>
<dbReference type="EMBL" id="LTAI01001481">
    <property type="protein sequence ID" value="ORD95327.1"/>
    <property type="molecule type" value="Genomic_DNA"/>
</dbReference>
<dbReference type="VEuPathDB" id="MicrosporidiaDB:HERIO_1921"/>